<dbReference type="GO" id="GO:0016747">
    <property type="term" value="F:acyltransferase activity, transferring groups other than amino-acyl groups"/>
    <property type="evidence" value="ECO:0007669"/>
    <property type="project" value="InterPro"/>
</dbReference>
<dbReference type="PANTHER" id="PTHR43610:SF1">
    <property type="entry name" value="N-ACETYLTRANSFERASE DOMAIN-CONTAINING PROTEIN"/>
    <property type="match status" value="1"/>
</dbReference>
<organism evidence="2 3">
    <name type="scientific">Seonamhaeicola marinus</name>
    <dbReference type="NCBI Taxonomy" id="1912246"/>
    <lineage>
        <taxon>Bacteria</taxon>
        <taxon>Pseudomonadati</taxon>
        <taxon>Bacteroidota</taxon>
        <taxon>Flavobacteriia</taxon>
        <taxon>Flavobacteriales</taxon>
        <taxon>Flavobacteriaceae</taxon>
    </lineage>
</organism>
<dbReference type="AlphaFoldDB" id="A0A5D0HJ32"/>
<gene>
    <name evidence="2" type="ORF">FUA24_22545</name>
</gene>
<dbReference type="InterPro" id="IPR000182">
    <property type="entry name" value="GNAT_dom"/>
</dbReference>
<dbReference type="SUPFAM" id="SSF55729">
    <property type="entry name" value="Acyl-CoA N-acyltransferases (Nat)"/>
    <property type="match status" value="1"/>
</dbReference>
<evidence type="ECO:0000259" key="1">
    <source>
        <dbReference type="Pfam" id="PF13302"/>
    </source>
</evidence>
<keyword evidence="2" id="KW-0808">Transferase</keyword>
<dbReference type="EMBL" id="VSDQ01000729">
    <property type="protein sequence ID" value="TYA70067.1"/>
    <property type="molecule type" value="Genomic_DNA"/>
</dbReference>
<feature type="domain" description="N-acetyltransferase" evidence="1">
    <location>
        <begin position="17"/>
        <end position="156"/>
    </location>
</feature>
<reference evidence="2 3" key="1">
    <citation type="submission" date="2019-08" db="EMBL/GenBank/DDBJ databases">
        <title>Seonamhaeicola sediminis sp. nov., isolated from marine sediment.</title>
        <authorList>
            <person name="Cao W.R."/>
        </authorList>
    </citation>
    <scope>NUCLEOTIDE SEQUENCE [LARGE SCALE GENOMIC DNA]</scope>
    <source>
        <strain evidence="2 3">B011</strain>
    </source>
</reference>
<protein>
    <submittedName>
        <fullName evidence="2">GNAT family N-acetyltransferase</fullName>
    </submittedName>
</protein>
<sequence length="200" mass="23327">MLNFDFNNDYTLENDKVKLSPLKLEHVEPLISISNEDELWTFMLEKGNGWENLTKYILSAVNKRKFKKEYPFIVFDKVKNEFAGTTRLYEYSSELKTIKLGHTWYGKAFRGTGLNKHCKYLLFEFVFDVLKLERIGFGAHADNKVSIAAMKSVGCKEEGVLRNFIPALIGKGRADIVLMSILKEEWQEEWKMKLEQKLNN</sequence>
<comment type="caution">
    <text evidence="2">The sequence shown here is derived from an EMBL/GenBank/DDBJ whole genome shotgun (WGS) entry which is preliminary data.</text>
</comment>
<evidence type="ECO:0000313" key="2">
    <source>
        <dbReference type="EMBL" id="TYA70067.1"/>
    </source>
</evidence>
<dbReference type="PANTHER" id="PTHR43610">
    <property type="entry name" value="BLL6696 PROTEIN"/>
    <property type="match status" value="1"/>
</dbReference>
<dbReference type="Gene3D" id="3.40.630.30">
    <property type="match status" value="1"/>
</dbReference>
<dbReference type="RefSeq" id="WP_148545429.1">
    <property type="nucleotide sequence ID" value="NZ_VSDQ01000729.1"/>
</dbReference>
<evidence type="ECO:0000313" key="3">
    <source>
        <dbReference type="Proteomes" id="UP000323930"/>
    </source>
</evidence>
<dbReference type="OrthoDB" id="9795199at2"/>
<name>A0A5D0HJ32_9FLAO</name>
<proteinExistence type="predicted"/>
<accession>A0A5D0HJ32</accession>
<keyword evidence="3" id="KW-1185">Reference proteome</keyword>
<dbReference type="Proteomes" id="UP000323930">
    <property type="component" value="Unassembled WGS sequence"/>
</dbReference>
<dbReference type="InterPro" id="IPR016181">
    <property type="entry name" value="Acyl_CoA_acyltransferase"/>
</dbReference>
<dbReference type="Pfam" id="PF13302">
    <property type="entry name" value="Acetyltransf_3"/>
    <property type="match status" value="1"/>
</dbReference>